<evidence type="ECO:0000313" key="1">
    <source>
        <dbReference type="EMBL" id="CAE7550182.1"/>
    </source>
</evidence>
<dbReference type="Proteomes" id="UP000601435">
    <property type="component" value="Unassembled WGS sequence"/>
</dbReference>
<accession>A0A812U3A2</accession>
<keyword evidence="2" id="KW-1185">Reference proteome</keyword>
<protein>
    <submittedName>
        <fullName evidence="1">Uncharacterized protein</fullName>
    </submittedName>
</protein>
<evidence type="ECO:0000313" key="2">
    <source>
        <dbReference type="Proteomes" id="UP000601435"/>
    </source>
</evidence>
<proteinExistence type="predicted"/>
<comment type="caution">
    <text evidence="1">The sequence shown here is derived from an EMBL/GenBank/DDBJ whole genome shotgun (WGS) entry which is preliminary data.</text>
</comment>
<organism evidence="1 2">
    <name type="scientific">Symbiodinium necroappetens</name>
    <dbReference type="NCBI Taxonomy" id="1628268"/>
    <lineage>
        <taxon>Eukaryota</taxon>
        <taxon>Sar</taxon>
        <taxon>Alveolata</taxon>
        <taxon>Dinophyceae</taxon>
        <taxon>Suessiales</taxon>
        <taxon>Symbiodiniaceae</taxon>
        <taxon>Symbiodinium</taxon>
    </lineage>
</organism>
<gene>
    <name evidence="1" type="ORF">SNEC2469_LOCUS15850</name>
</gene>
<name>A0A812U3A2_9DINO</name>
<dbReference type="AlphaFoldDB" id="A0A812U3A2"/>
<reference evidence="1" key="1">
    <citation type="submission" date="2021-02" db="EMBL/GenBank/DDBJ databases">
        <authorList>
            <person name="Dougan E. K."/>
            <person name="Rhodes N."/>
            <person name="Thang M."/>
            <person name="Chan C."/>
        </authorList>
    </citation>
    <scope>NUCLEOTIDE SEQUENCE</scope>
</reference>
<dbReference type="EMBL" id="CAJNJA010025831">
    <property type="protein sequence ID" value="CAE7550182.1"/>
    <property type="molecule type" value="Genomic_DNA"/>
</dbReference>
<sequence>MIGLCNRSAACVAGAGSKATTPCSPRTPASSVGCHRTAWRRWRSPSCGPLGAVPGCLNLAECAMPCRRRECGRCAAVACRYSCCVVLQNGLTNGLGFFGRC</sequence>
<dbReference type="OrthoDB" id="10287347at2759"/>